<reference evidence="1 2" key="1">
    <citation type="journal article" date="2019" name="bioRxiv">
        <title>Genomics, evolutionary history and diagnostics of the Alternaria alternata species group including apple and Asian pear pathotypes.</title>
        <authorList>
            <person name="Armitage A.D."/>
            <person name="Cockerton H.M."/>
            <person name="Sreenivasaprasad S."/>
            <person name="Woodhall J.W."/>
            <person name="Lane C.R."/>
            <person name="Harrison R.J."/>
            <person name="Clarkson J.P."/>
        </authorList>
    </citation>
    <scope>NUCLEOTIDE SEQUENCE [LARGE SCALE GENOMIC DNA]</scope>
    <source>
        <strain evidence="1 2">FERA 650</strain>
    </source>
</reference>
<dbReference type="EMBL" id="PDWZ02000008">
    <property type="protein sequence ID" value="KAB2103153.1"/>
    <property type="molecule type" value="Genomic_DNA"/>
</dbReference>
<name>A0ACB6FFD1_9PLEO</name>
<proteinExistence type="predicted"/>
<dbReference type="Proteomes" id="UP000293547">
    <property type="component" value="Unassembled WGS sequence"/>
</dbReference>
<evidence type="ECO:0000313" key="2">
    <source>
        <dbReference type="Proteomes" id="UP000293547"/>
    </source>
</evidence>
<organism evidence="1 2">
    <name type="scientific">Alternaria gaisen</name>
    <dbReference type="NCBI Taxonomy" id="167740"/>
    <lineage>
        <taxon>Eukaryota</taxon>
        <taxon>Fungi</taxon>
        <taxon>Dikarya</taxon>
        <taxon>Ascomycota</taxon>
        <taxon>Pezizomycotina</taxon>
        <taxon>Dothideomycetes</taxon>
        <taxon>Pleosporomycetidae</taxon>
        <taxon>Pleosporales</taxon>
        <taxon>Pleosporineae</taxon>
        <taxon>Pleosporaceae</taxon>
        <taxon>Alternaria</taxon>
        <taxon>Alternaria sect. Alternaria</taxon>
    </lineage>
</organism>
<keyword evidence="2" id="KW-1185">Reference proteome</keyword>
<protein>
    <submittedName>
        <fullName evidence="1">Uncharacterized protein</fullName>
    </submittedName>
</protein>
<comment type="caution">
    <text evidence="1">The sequence shown here is derived from an EMBL/GenBank/DDBJ whole genome shotgun (WGS) entry which is preliminary data.</text>
</comment>
<accession>A0ACB6FFD1</accession>
<gene>
    <name evidence="1" type="ORF">AG0111_0g8591</name>
</gene>
<sequence length="737" mass="81561">MANPSHLQKLVYLALKDIFDADPVPPSTLKTIRKKVEKNRDDVRLRSLVRDYGVESIANMAKALMDDQVFQSVAKAQTRFPGVFTTTPPNQSNLPIPNRPKATASSAATVQSAGNHSPERLLGIRDEIKTSQGSDKAETNPQNQPFDCISLPLWDQHRLLAKIQYALEKACFAFAQERLSYILQSKGWDCAEAVELNRWSKVLLNCQHVLDPDTVKNIGKPLPSLMDWVTQLRHDAVHRVRLSSSNLLQRMTAAMLLARLLQDNECSTLILNMRKRTEDALQKLLHNKRLLDHKLAEIKKEFVFKRAELERQEAAMLAAAMSEHNEPFISVSGSLEMLAKERGDSAGIHAPWKHGCDATLSGSSLPDDESSGLKDSVGTHVEAAATESAAKPVAAGLPHATEVETKKVEEEKMRAGKEQKSDSAKQSVEHQEELGGEAAEMEESTARSDSRQRMGNGDAKPVNSKLEMLNRLIDRVAPPVNNGSVKRKLFEDESVDSKPISEEPIHSKQVDDELAKDRLVEDELVETAIIHEHKEAEEVGSEEGRHGEEDQEKENVSGGEPYFATPELEPGSYGSDLERLSEIPSFQIKPAETDIEEVAERASRESEVAAASRPEVNLPERREESQCEPSTSHSSTPEGRLEVDSADQCHTESPVGKVSRAEQELMDLETLCAMPTPDQGTPPPGAADNSRQGIVWQSYFGDLLGYDPSWKALSKGVADQKEDESAVLAKRKFHMII</sequence>
<evidence type="ECO:0000313" key="1">
    <source>
        <dbReference type="EMBL" id="KAB2103153.1"/>
    </source>
</evidence>